<keyword evidence="9" id="KW-0863">Zinc-finger</keyword>
<dbReference type="InterPro" id="IPR041232">
    <property type="entry name" value="NPL"/>
</dbReference>
<evidence type="ECO:0000256" key="5">
    <source>
        <dbReference type="ARBA" id="ARBA00022853"/>
    </source>
</evidence>
<accession>A0AAV8UAQ8</accession>
<evidence type="ECO:0000256" key="6">
    <source>
        <dbReference type="ARBA" id="ARBA00023015"/>
    </source>
</evidence>
<keyword evidence="7" id="KW-0804">Transcription</keyword>
<evidence type="ECO:0000256" key="3">
    <source>
        <dbReference type="ARBA" id="ARBA00022491"/>
    </source>
</evidence>
<comment type="caution">
    <text evidence="12">The sequence shown here is derived from an EMBL/GenBank/DDBJ whole genome shotgun (WGS) entry which is preliminary data.</text>
</comment>
<dbReference type="FunFam" id="2.60.120.340:FF:000004">
    <property type="entry name" value="Histone deacetylase HDT1"/>
    <property type="match status" value="1"/>
</dbReference>
<name>A0AAV8UAQ8_9ROSI</name>
<evidence type="ECO:0000256" key="10">
    <source>
        <dbReference type="SAM" id="MobiDB-lite"/>
    </source>
</evidence>
<evidence type="ECO:0000256" key="4">
    <source>
        <dbReference type="ARBA" id="ARBA00022801"/>
    </source>
</evidence>
<sequence>MEFWGVEVKSGSPLRVECGGEFIIHLSQASLGELKKEKGNEPVFLYVTIGDKKLVLGTLSAQKFPQLSFDLVFEKDFELSHNCKHGSVYFFGYKAPDSMTGGIGSESDDESEENLPIANDSVGRKSEQNKPTTNAAANQTVRTVKPNNESEEDADASDDEEDDSLSDDDSGDQGKTTNVMDDVSDEDDDDDESDEDDESEDEDERKPDKVEAGKKRLADSTTKTPVHDKKVKLVTPQKTDTKKVGVHVATPHPSKQVLKTPANSDQNKGQISKTFACKSCNRSFGSENALQSHTKAKHSAAQ</sequence>
<dbReference type="Proteomes" id="UP001159364">
    <property type="component" value="Linkage Group LG08"/>
</dbReference>
<gene>
    <name evidence="12" type="ORF">K2173_018539</name>
</gene>
<dbReference type="PROSITE" id="PS00028">
    <property type="entry name" value="ZINC_FINGER_C2H2_1"/>
    <property type="match status" value="1"/>
</dbReference>
<feature type="region of interest" description="Disordered" evidence="10">
    <location>
        <begin position="101"/>
        <end position="270"/>
    </location>
</feature>
<feature type="compositionally biased region" description="Polar residues" evidence="10">
    <location>
        <begin position="129"/>
        <end position="147"/>
    </location>
</feature>
<keyword evidence="3" id="KW-0678">Repressor</keyword>
<evidence type="ECO:0000259" key="11">
    <source>
        <dbReference type="PROSITE" id="PS50157"/>
    </source>
</evidence>
<keyword evidence="4" id="KW-0378">Hydrolase</keyword>
<evidence type="ECO:0000256" key="9">
    <source>
        <dbReference type="PROSITE-ProRule" id="PRU00042"/>
    </source>
</evidence>
<comment type="similarity">
    <text evidence="2">Belongs to the histone deacetylase HD2 family.</text>
</comment>
<evidence type="ECO:0000256" key="1">
    <source>
        <dbReference type="ARBA" id="ARBA00004604"/>
    </source>
</evidence>
<dbReference type="AlphaFoldDB" id="A0AAV8UAQ8"/>
<protein>
    <recommendedName>
        <fullName evidence="11">C2H2-type domain-containing protein</fullName>
    </recommendedName>
</protein>
<reference evidence="12 13" key="1">
    <citation type="submission" date="2021-09" db="EMBL/GenBank/DDBJ databases">
        <title>Genomic insights and catalytic innovation underlie evolution of tropane alkaloids biosynthesis.</title>
        <authorList>
            <person name="Wang Y.-J."/>
            <person name="Tian T."/>
            <person name="Huang J.-P."/>
            <person name="Huang S.-X."/>
        </authorList>
    </citation>
    <scope>NUCLEOTIDE SEQUENCE [LARGE SCALE GENOMIC DNA]</scope>
    <source>
        <strain evidence="12">KIB-2018</strain>
        <tissue evidence="12">Leaf</tissue>
    </source>
</reference>
<evidence type="ECO:0000313" key="13">
    <source>
        <dbReference type="Proteomes" id="UP001159364"/>
    </source>
</evidence>
<dbReference type="InterPro" id="IPR013087">
    <property type="entry name" value="Znf_C2H2_type"/>
</dbReference>
<feature type="compositionally biased region" description="Basic and acidic residues" evidence="10">
    <location>
        <begin position="204"/>
        <end position="218"/>
    </location>
</feature>
<dbReference type="EMBL" id="JAIWQS010000008">
    <property type="protein sequence ID" value="KAJ8899565.1"/>
    <property type="molecule type" value="Genomic_DNA"/>
</dbReference>
<dbReference type="Pfam" id="PF17800">
    <property type="entry name" value="NPL"/>
    <property type="match status" value="1"/>
</dbReference>
<evidence type="ECO:0000256" key="2">
    <source>
        <dbReference type="ARBA" id="ARBA00006673"/>
    </source>
</evidence>
<dbReference type="GO" id="GO:0005730">
    <property type="term" value="C:nucleolus"/>
    <property type="evidence" value="ECO:0007669"/>
    <property type="project" value="UniProtKB-SubCell"/>
</dbReference>
<dbReference type="Gene3D" id="2.60.120.340">
    <property type="entry name" value="Nucleoplasmin core domain"/>
    <property type="match status" value="1"/>
</dbReference>
<dbReference type="GO" id="GO:0016787">
    <property type="term" value="F:hydrolase activity"/>
    <property type="evidence" value="ECO:0007669"/>
    <property type="project" value="UniProtKB-KW"/>
</dbReference>
<keyword evidence="9" id="KW-0862">Zinc</keyword>
<dbReference type="Pfam" id="PF12874">
    <property type="entry name" value="zf-met"/>
    <property type="match status" value="1"/>
</dbReference>
<dbReference type="GO" id="GO:0006325">
    <property type="term" value="P:chromatin organization"/>
    <property type="evidence" value="ECO:0007669"/>
    <property type="project" value="UniProtKB-KW"/>
</dbReference>
<dbReference type="SMART" id="SM00355">
    <property type="entry name" value="ZnF_C2H2"/>
    <property type="match status" value="1"/>
</dbReference>
<feature type="compositionally biased region" description="Acidic residues" evidence="10">
    <location>
        <begin position="149"/>
        <end position="171"/>
    </location>
</feature>
<feature type="domain" description="C2H2-type" evidence="11">
    <location>
        <begin position="275"/>
        <end position="302"/>
    </location>
</feature>
<keyword evidence="6" id="KW-0805">Transcription regulation</keyword>
<keyword evidence="8" id="KW-0539">Nucleus</keyword>
<comment type="subcellular location">
    <subcellularLocation>
        <location evidence="1">Nucleus</location>
        <location evidence="1">Nucleolus</location>
    </subcellularLocation>
</comment>
<feature type="compositionally biased region" description="Acidic residues" evidence="10">
    <location>
        <begin position="182"/>
        <end position="203"/>
    </location>
</feature>
<organism evidence="12 13">
    <name type="scientific">Erythroxylum novogranatense</name>
    <dbReference type="NCBI Taxonomy" id="1862640"/>
    <lineage>
        <taxon>Eukaryota</taxon>
        <taxon>Viridiplantae</taxon>
        <taxon>Streptophyta</taxon>
        <taxon>Embryophyta</taxon>
        <taxon>Tracheophyta</taxon>
        <taxon>Spermatophyta</taxon>
        <taxon>Magnoliopsida</taxon>
        <taxon>eudicotyledons</taxon>
        <taxon>Gunneridae</taxon>
        <taxon>Pentapetalae</taxon>
        <taxon>rosids</taxon>
        <taxon>fabids</taxon>
        <taxon>Malpighiales</taxon>
        <taxon>Erythroxylaceae</taxon>
        <taxon>Erythroxylum</taxon>
    </lineage>
</organism>
<evidence type="ECO:0000256" key="8">
    <source>
        <dbReference type="ARBA" id="ARBA00023242"/>
    </source>
</evidence>
<keyword evidence="9" id="KW-0479">Metal-binding</keyword>
<feature type="compositionally biased region" description="Polar residues" evidence="10">
    <location>
        <begin position="261"/>
        <end position="270"/>
    </location>
</feature>
<evidence type="ECO:0000256" key="7">
    <source>
        <dbReference type="ARBA" id="ARBA00023163"/>
    </source>
</evidence>
<keyword evidence="13" id="KW-1185">Reference proteome</keyword>
<dbReference type="PROSITE" id="PS50157">
    <property type="entry name" value="ZINC_FINGER_C2H2_2"/>
    <property type="match status" value="1"/>
</dbReference>
<proteinExistence type="inferred from homology"/>
<evidence type="ECO:0000313" key="12">
    <source>
        <dbReference type="EMBL" id="KAJ8899565.1"/>
    </source>
</evidence>
<dbReference type="GO" id="GO:0008270">
    <property type="term" value="F:zinc ion binding"/>
    <property type="evidence" value="ECO:0007669"/>
    <property type="project" value="UniProtKB-KW"/>
</dbReference>
<keyword evidence="5" id="KW-0156">Chromatin regulator</keyword>